<proteinExistence type="predicted"/>
<dbReference type="Proteomes" id="UP001604277">
    <property type="component" value="Unassembled WGS sequence"/>
</dbReference>
<sequence length="106" mass="11065">MIGYVRFMRSGLLGRAAAAIGASEDLNPCSGGEQQQNVWAISSARRNTILLSNGRRPNCGLQGKEWLVQTPPPTNVTTSFGATSVAAAASASHALPSTAQPTQQLK</sequence>
<name>A0ABD1VE10_9LAMI</name>
<dbReference type="AlphaFoldDB" id="A0ABD1VE10"/>
<evidence type="ECO:0000313" key="1">
    <source>
        <dbReference type="EMBL" id="KAL2535562.1"/>
    </source>
</evidence>
<reference evidence="2" key="1">
    <citation type="submission" date="2024-07" db="EMBL/GenBank/DDBJ databases">
        <title>Two chromosome-level genome assemblies of Korean endemic species Abeliophyllum distichum and Forsythia ovata (Oleaceae).</title>
        <authorList>
            <person name="Jang H."/>
        </authorList>
    </citation>
    <scope>NUCLEOTIDE SEQUENCE [LARGE SCALE GENOMIC DNA]</scope>
</reference>
<organism evidence="1 2">
    <name type="scientific">Forsythia ovata</name>
    <dbReference type="NCBI Taxonomy" id="205694"/>
    <lineage>
        <taxon>Eukaryota</taxon>
        <taxon>Viridiplantae</taxon>
        <taxon>Streptophyta</taxon>
        <taxon>Embryophyta</taxon>
        <taxon>Tracheophyta</taxon>
        <taxon>Spermatophyta</taxon>
        <taxon>Magnoliopsida</taxon>
        <taxon>eudicotyledons</taxon>
        <taxon>Gunneridae</taxon>
        <taxon>Pentapetalae</taxon>
        <taxon>asterids</taxon>
        <taxon>lamiids</taxon>
        <taxon>Lamiales</taxon>
        <taxon>Oleaceae</taxon>
        <taxon>Forsythieae</taxon>
        <taxon>Forsythia</taxon>
    </lineage>
</organism>
<comment type="caution">
    <text evidence="1">The sequence shown here is derived from an EMBL/GenBank/DDBJ whole genome shotgun (WGS) entry which is preliminary data.</text>
</comment>
<accession>A0ABD1VE10</accession>
<protein>
    <submittedName>
        <fullName evidence="1">Uncharacterized protein</fullName>
    </submittedName>
</protein>
<evidence type="ECO:0000313" key="2">
    <source>
        <dbReference type="Proteomes" id="UP001604277"/>
    </source>
</evidence>
<gene>
    <name evidence="1" type="ORF">Fot_16953</name>
</gene>
<keyword evidence="2" id="KW-1185">Reference proteome</keyword>
<dbReference type="EMBL" id="JBFOLJ010000005">
    <property type="protein sequence ID" value="KAL2535562.1"/>
    <property type="molecule type" value="Genomic_DNA"/>
</dbReference>